<evidence type="ECO:0000313" key="10">
    <source>
        <dbReference type="Proteomes" id="UP000029964"/>
    </source>
</evidence>
<feature type="region of interest" description="Disordered" evidence="6">
    <location>
        <begin position="33"/>
        <end position="84"/>
    </location>
</feature>
<evidence type="ECO:0000259" key="8">
    <source>
        <dbReference type="SMART" id="SM00906"/>
    </source>
</evidence>
<dbReference type="PANTHER" id="PTHR47663:SF1">
    <property type="entry name" value="XYLANOLYTIC TRANSCRIPTIONAL ACTIVATOR XLNR-RELATED"/>
    <property type="match status" value="1"/>
</dbReference>
<feature type="compositionally biased region" description="Polar residues" evidence="6">
    <location>
        <begin position="147"/>
        <end position="156"/>
    </location>
</feature>
<evidence type="ECO:0000313" key="9">
    <source>
        <dbReference type="EMBL" id="KFH41977.1"/>
    </source>
</evidence>
<feature type="domain" description="Xylanolytic transcriptional activator regulatory" evidence="8">
    <location>
        <begin position="386"/>
        <end position="474"/>
    </location>
</feature>
<comment type="caution">
    <text evidence="9">The sequence shown here is derived from an EMBL/GenBank/DDBJ whole genome shotgun (WGS) entry which is preliminary data.</text>
</comment>
<dbReference type="GO" id="GO:0008270">
    <property type="term" value="F:zinc ion binding"/>
    <property type="evidence" value="ECO:0007669"/>
    <property type="project" value="InterPro"/>
</dbReference>
<dbReference type="HOGENOM" id="CLU_006123_0_0_1"/>
<keyword evidence="4" id="KW-0804">Transcription</keyword>
<dbReference type="InterPro" id="IPR051439">
    <property type="entry name" value="XlnR/Xlr1"/>
</dbReference>
<keyword evidence="2" id="KW-0805">Transcription regulation</keyword>
<evidence type="ECO:0000256" key="5">
    <source>
        <dbReference type="ARBA" id="ARBA00023242"/>
    </source>
</evidence>
<keyword evidence="3" id="KW-0238">DNA-binding</keyword>
<feature type="region of interest" description="Disordered" evidence="6">
    <location>
        <begin position="103"/>
        <end position="217"/>
    </location>
</feature>
<dbReference type="GO" id="GO:0003677">
    <property type="term" value="F:DNA binding"/>
    <property type="evidence" value="ECO:0007669"/>
    <property type="project" value="UniProtKB-KW"/>
</dbReference>
<reference evidence="10" key="1">
    <citation type="journal article" date="2014" name="Genome Announc.">
        <title>Genome sequence and annotation of Acremonium chrysogenum, producer of the beta-lactam antibiotic cephalosporin C.</title>
        <authorList>
            <person name="Terfehr D."/>
            <person name="Dahlmann T.A."/>
            <person name="Specht T."/>
            <person name="Zadra I."/>
            <person name="Kuernsteiner H."/>
            <person name="Kueck U."/>
        </authorList>
    </citation>
    <scope>NUCLEOTIDE SEQUENCE [LARGE SCALE GENOMIC DNA]</scope>
    <source>
        <strain evidence="10">ATCC 11550 / CBS 779.69 / DSM 880 / IAM 14645 / JCM 23072 / IMI 49137</strain>
    </source>
</reference>
<evidence type="ECO:0000256" key="2">
    <source>
        <dbReference type="ARBA" id="ARBA00023015"/>
    </source>
</evidence>
<feature type="compositionally biased region" description="Basic residues" evidence="6">
    <location>
        <begin position="33"/>
        <end position="42"/>
    </location>
</feature>
<evidence type="ECO:0000256" key="1">
    <source>
        <dbReference type="ARBA" id="ARBA00022833"/>
    </source>
</evidence>
<feature type="compositionally biased region" description="Low complexity" evidence="6">
    <location>
        <begin position="175"/>
        <end position="184"/>
    </location>
</feature>
<feature type="compositionally biased region" description="Polar residues" evidence="6">
    <location>
        <begin position="62"/>
        <end position="75"/>
    </location>
</feature>
<keyword evidence="5" id="KW-0539">Nucleus</keyword>
<keyword evidence="10" id="KW-1185">Reference proteome</keyword>
<dbReference type="GO" id="GO:0006351">
    <property type="term" value="P:DNA-templated transcription"/>
    <property type="evidence" value="ECO:0007669"/>
    <property type="project" value="InterPro"/>
</dbReference>
<dbReference type="SMART" id="SM00906">
    <property type="entry name" value="Fungal_trans"/>
    <property type="match status" value="1"/>
</dbReference>
<proteinExistence type="predicted"/>
<accession>A0A086SXZ5</accession>
<feature type="transmembrane region" description="Helical" evidence="7">
    <location>
        <begin position="676"/>
        <end position="696"/>
    </location>
</feature>
<keyword evidence="7" id="KW-1133">Transmembrane helix</keyword>
<dbReference type="Proteomes" id="UP000029964">
    <property type="component" value="Unassembled WGS sequence"/>
</dbReference>
<feature type="region of interest" description="Disordered" evidence="6">
    <location>
        <begin position="584"/>
        <end position="603"/>
    </location>
</feature>
<gene>
    <name evidence="9" type="ORF">ACRE_073040</name>
</gene>
<evidence type="ECO:0000256" key="3">
    <source>
        <dbReference type="ARBA" id="ARBA00023125"/>
    </source>
</evidence>
<evidence type="ECO:0000256" key="4">
    <source>
        <dbReference type="ARBA" id="ARBA00023163"/>
    </source>
</evidence>
<dbReference type="InterPro" id="IPR007219">
    <property type="entry name" value="XnlR_reg_dom"/>
</dbReference>
<dbReference type="AlphaFoldDB" id="A0A086SXZ5"/>
<feature type="compositionally biased region" description="Basic and acidic residues" evidence="6">
    <location>
        <begin position="43"/>
        <end position="61"/>
    </location>
</feature>
<keyword evidence="7" id="KW-0472">Membrane</keyword>
<evidence type="ECO:0000256" key="7">
    <source>
        <dbReference type="SAM" id="Phobius"/>
    </source>
</evidence>
<feature type="region of interest" description="Disordered" evidence="6">
    <location>
        <begin position="1"/>
        <end position="21"/>
    </location>
</feature>
<dbReference type="STRING" id="857340.A0A086SXZ5"/>
<sequence length="778" mass="86838">MDASLSPMAQTPTSPADYGQFAVGQYGYDCHYKRQAKKRGRVPLKEKKRRESQSDQQHEHVSSSPSSTNGENISQQEEDDRRHENTTMQDFSVILDAAQSISAAANQEQQQQERGRGAAVAAAPMTFGPTPRMDDFDSNNPPPLDHPTNSSGLQHSDLSRGLPRLMGGYPLAGRSSQDSSFSPSGGQNPFFGTPNPTLNFGLSNPEEVDRPSPNSRPSECRYRCLEPLLPFIGQRFPVSVACDLFDVYLLDPGASLWRFSSPFILTRVFRRKSLLGSNPRPTSPALLATMLWCCAQTADISVLLVPGSRSKLANALYELATYLISRRDPDRWRRIHGGLQVEYDRDSGDLFPETTSSNEPAGTIDDVLTFLLLCIGVSAGDFKSDCFKWWCKAKRLAFALRLDRQDAPGAGYYGDSGAAPLSLAELEAQEERRRVFWLLYALDRHLALSYNRNLHIPDSICDVYAPLPEYIWENLDDIHNLPPRTLGPPVTVTGTGFFEYFLPLMVILGDIIEVHHGQYHPRLGTLDKKYAERAIAELIAGCEASVERLARRYRLGPGGSGVVSQAPMRISTIVTGPLDHLSNVASAQQHQAQQPQQHQQPTSASDQLDVRLVVAYSTFILHVLHVLFYGKWDAISMLDNEDDWITTPRFAECASHAIEASEAVADILRLDPELTFMPYLFGIYLLHGSFILLLFADRMPQLGQNQSVEQACETIIRAHEVCVVTLSTEFQRNFRRVLRSTLYNVRGGSPSSREEHRLARRQVLSLYRWTRGAKGLGI</sequence>
<organism evidence="9 10">
    <name type="scientific">Hapsidospora chrysogenum (strain ATCC 11550 / CBS 779.69 / DSM 880 / IAM 14645 / JCM 23072 / IMI 49137)</name>
    <name type="common">Acremonium chrysogenum</name>
    <dbReference type="NCBI Taxonomy" id="857340"/>
    <lineage>
        <taxon>Eukaryota</taxon>
        <taxon>Fungi</taxon>
        <taxon>Dikarya</taxon>
        <taxon>Ascomycota</taxon>
        <taxon>Pezizomycotina</taxon>
        <taxon>Sordariomycetes</taxon>
        <taxon>Hypocreomycetidae</taxon>
        <taxon>Hypocreales</taxon>
        <taxon>Bionectriaceae</taxon>
        <taxon>Hapsidospora</taxon>
    </lineage>
</organism>
<protein>
    <submittedName>
        <fullName evidence="9">Xylanolytic transcriptional activator-like protein</fullName>
    </submittedName>
</protein>
<evidence type="ECO:0000256" key="6">
    <source>
        <dbReference type="SAM" id="MobiDB-lite"/>
    </source>
</evidence>
<feature type="compositionally biased region" description="Low complexity" evidence="6">
    <location>
        <begin position="587"/>
        <end position="601"/>
    </location>
</feature>
<dbReference type="EMBL" id="JPKY01000108">
    <property type="protein sequence ID" value="KFH41977.1"/>
    <property type="molecule type" value="Genomic_DNA"/>
</dbReference>
<name>A0A086SXZ5_HAPC1</name>
<dbReference type="PANTHER" id="PTHR47663">
    <property type="entry name" value="XYLANOLYTIC TRANSCRIPTIONAL ACTIVATOR XLNR-RELATED"/>
    <property type="match status" value="1"/>
</dbReference>
<dbReference type="CDD" id="cd12148">
    <property type="entry name" value="fungal_TF_MHR"/>
    <property type="match status" value="1"/>
</dbReference>
<keyword evidence="7" id="KW-0812">Transmembrane</keyword>
<dbReference type="OrthoDB" id="5365785at2759"/>
<keyword evidence="1" id="KW-0862">Zinc</keyword>